<evidence type="ECO:0000313" key="3">
    <source>
        <dbReference type="EMBL" id="MBM4629943.1"/>
    </source>
</evidence>
<evidence type="ECO:0000313" key="6">
    <source>
        <dbReference type="EMBL" id="NKT77352.1"/>
    </source>
</evidence>
<dbReference type="AlphaFoldDB" id="A0A9Q4ZIU0"/>
<reference evidence="6" key="2">
    <citation type="journal article" date="2020" name="Environ. Microbiol.">
        <title>The novel and transferable erm(51) gene confers Macrolides, Lincosamides, and Streptogramins B (MLSB) resistance to clonal Rhodococcus equi in the environment.</title>
        <authorList>
            <person name="Huber L."/>
            <person name="Giguere S."/>
            <person name="Slovis N.M."/>
            <person name="Alvarez-Narvaez S."/>
            <person name="Hart K.A."/>
            <person name="Greiter M."/>
            <person name="Morris E.R.A."/>
            <person name="Cohen N.D."/>
        </authorList>
    </citation>
    <scope>NUCLEOTIDE SEQUENCE</scope>
    <source>
        <strain evidence="6">Lh_116_1</strain>
        <strain evidence="5">Lh_141_1</strain>
        <strain evidence="7">Lh_16_1</strain>
    </source>
</reference>
<evidence type="ECO:0000313" key="2">
    <source>
        <dbReference type="EMBL" id="MBM4567719.1"/>
    </source>
</evidence>
<dbReference type="EMBL" id="WUXR01000013">
    <property type="protein sequence ID" value="MBM4567719.1"/>
    <property type="molecule type" value="Genomic_DNA"/>
</dbReference>
<dbReference type="EMBL" id="WVDC01000014">
    <property type="protein sequence ID" value="NKW43820.1"/>
    <property type="molecule type" value="Genomic_DNA"/>
</dbReference>
<dbReference type="Proteomes" id="UP000603463">
    <property type="component" value="Unassembled WGS sequence"/>
</dbReference>
<proteinExistence type="predicted"/>
<dbReference type="Proteomes" id="UP000738270">
    <property type="component" value="Unassembled WGS sequence"/>
</dbReference>
<protein>
    <submittedName>
        <fullName evidence="6">Uncharacterized protein</fullName>
    </submittedName>
</protein>
<dbReference type="EMBL" id="WUXD01000097">
    <property type="protein sequence ID" value="MBM4629943.1"/>
    <property type="molecule type" value="Genomic_DNA"/>
</dbReference>
<evidence type="ECO:0000313" key="5">
    <source>
        <dbReference type="EMBL" id="NKS26058.1"/>
    </source>
</evidence>
<evidence type="ECO:0000256" key="1">
    <source>
        <dbReference type="SAM" id="MobiDB-lite"/>
    </source>
</evidence>
<dbReference type="Proteomes" id="UP000808906">
    <property type="component" value="Unassembled WGS sequence"/>
</dbReference>
<accession>A0A9Q4ZIU0</accession>
<evidence type="ECO:0000313" key="7">
    <source>
        <dbReference type="EMBL" id="NKW43820.1"/>
    </source>
</evidence>
<dbReference type="Proteomes" id="UP000605618">
    <property type="component" value="Unassembled WGS sequence"/>
</dbReference>
<feature type="region of interest" description="Disordered" evidence="1">
    <location>
        <begin position="38"/>
        <end position="77"/>
    </location>
</feature>
<dbReference type="Proteomes" id="UP000608063">
    <property type="component" value="Unassembled WGS sequence"/>
</dbReference>
<organism evidence="6 8">
    <name type="scientific">Rhodococcus hoagii</name>
    <name type="common">Corynebacterium equii</name>
    <dbReference type="NCBI Taxonomy" id="43767"/>
    <lineage>
        <taxon>Bacteria</taxon>
        <taxon>Bacillati</taxon>
        <taxon>Actinomycetota</taxon>
        <taxon>Actinomycetes</taxon>
        <taxon>Mycobacteriales</taxon>
        <taxon>Nocardiaceae</taxon>
        <taxon>Prescottella</taxon>
    </lineage>
</organism>
<dbReference type="EMBL" id="WVBC01000002">
    <property type="protein sequence ID" value="NKT77352.1"/>
    <property type="molecule type" value="Genomic_DNA"/>
</dbReference>
<dbReference type="EMBL" id="WUYZ01000001">
    <property type="protein sequence ID" value="NKS26058.1"/>
    <property type="molecule type" value="Genomic_DNA"/>
</dbReference>
<gene>
    <name evidence="2" type="ORF">GS441_20565</name>
    <name evidence="3" type="ORF">GS453_25520</name>
    <name evidence="5" type="ORF">GS505_09490</name>
    <name evidence="4" type="ORF">GS551_17675</name>
    <name evidence="6" type="ORF">GS882_03880</name>
    <name evidence="7" type="ORF">GS947_20150</name>
</gene>
<dbReference type="Proteomes" id="UP000706122">
    <property type="component" value="Unassembled WGS sequence"/>
</dbReference>
<comment type="caution">
    <text evidence="6">The sequence shown here is derived from an EMBL/GenBank/DDBJ whole genome shotgun (WGS) entry which is preliminary data.</text>
</comment>
<reference evidence="2" key="1">
    <citation type="submission" date="2019-11" db="EMBL/GenBank/DDBJ databases">
        <title>Spread of Macrolides and rifampicin resistant Rhodococcus equi in clinical isolates in the USA.</title>
        <authorList>
            <person name="Alvarez-Narvaez S."/>
            <person name="Huber L."/>
            <person name="Cohen N.D."/>
            <person name="Slovis N."/>
            <person name="Greiter M."/>
            <person name="Giguere S."/>
            <person name="Hart K."/>
        </authorList>
    </citation>
    <scope>NUCLEOTIDE SEQUENCE</scope>
    <source>
        <strain evidence="2">Lh_17</strain>
        <strain evidence="3">Lh_38</strain>
        <strain evidence="4">Lh_5</strain>
    </source>
</reference>
<evidence type="ECO:0000313" key="8">
    <source>
        <dbReference type="Proteomes" id="UP000603463"/>
    </source>
</evidence>
<sequence length="77" mass="8000">MNVESVGVGDLVQAAGHAGPWTVLEVRHGMALLEHADGHRLSRRTTSLTVVRKAQPGPAAPAAESADSDGESPTLFD</sequence>
<dbReference type="EMBL" id="WUYC01000004">
    <property type="protein sequence ID" value="MBM4715996.1"/>
    <property type="molecule type" value="Genomic_DNA"/>
</dbReference>
<evidence type="ECO:0000313" key="4">
    <source>
        <dbReference type="EMBL" id="MBM4715996.1"/>
    </source>
</evidence>
<feature type="compositionally biased region" description="Low complexity" evidence="1">
    <location>
        <begin position="56"/>
        <end position="65"/>
    </location>
</feature>
<name>A0A9Q4ZIU0_RHOHA</name>